<dbReference type="PANTHER" id="PTHR43048">
    <property type="entry name" value="METHYLMALONYL-COA EPIMERASE"/>
    <property type="match status" value="1"/>
</dbReference>
<dbReference type="GO" id="GO:0004493">
    <property type="term" value="F:methylmalonyl-CoA epimerase activity"/>
    <property type="evidence" value="ECO:0007669"/>
    <property type="project" value="TreeGrafter"/>
</dbReference>
<keyword evidence="1" id="KW-0479">Metal-binding</keyword>
<reference evidence="3" key="1">
    <citation type="submission" date="2018-05" db="EMBL/GenBank/DDBJ databases">
        <authorList>
            <person name="Lanie J.A."/>
            <person name="Ng W.-L."/>
            <person name="Kazmierczak K.M."/>
            <person name="Andrzejewski T.M."/>
            <person name="Davidsen T.M."/>
            <person name="Wayne K.J."/>
            <person name="Tettelin H."/>
            <person name="Glass J.I."/>
            <person name="Rusch D."/>
            <person name="Podicherti R."/>
            <person name="Tsui H.-C.T."/>
            <person name="Winkler M.E."/>
        </authorList>
    </citation>
    <scope>NUCLEOTIDE SEQUENCE</scope>
</reference>
<feature type="domain" description="VOC" evidence="2">
    <location>
        <begin position="4"/>
        <end position="140"/>
    </location>
</feature>
<dbReference type="PROSITE" id="PS51819">
    <property type="entry name" value="VOC"/>
    <property type="match status" value="1"/>
</dbReference>
<proteinExistence type="predicted"/>
<gene>
    <name evidence="3" type="ORF">METZ01_LOCUS86681</name>
</gene>
<dbReference type="EMBL" id="UINC01007528">
    <property type="protein sequence ID" value="SVA33827.1"/>
    <property type="molecule type" value="Genomic_DNA"/>
</dbReference>
<dbReference type="PANTHER" id="PTHR43048:SF6">
    <property type="entry name" value="BLR8189 PROTEIN"/>
    <property type="match status" value="1"/>
</dbReference>
<dbReference type="InterPro" id="IPR004360">
    <property type="entry name" value="Glyas_Fos-R_dOase_dom"/>
</dbReference>
<dbReference type="InterPro" id="IPR037523">
    <property type="entry name" value="VOC_core"/>
</dbReference>
<dbReference type="AlphaFoldDB" id="A0A381V2E9"/>
<evidence type="ECO:0000259" key="2">
    <source>
        <dbReference type="PROSITE" id="PS51819"/>
    </source>
</evidence>
<protein>
    <recommendedName>
        <fullName evidence="2">VOC domain-containing protein</fullName>
    </recommendedName>
</protein>
<dbReference type="Pfam" id="PF00903">
    <property type="entry name" value="Glyoxalase"/>
    <property type="match status" value="1"/>
</dbReference>
<sequence length="154" mass="17467">MIIGIHHVAIGVSDLDAAVAFYAEAFHMLVVQRSEFDRRVNVDQAIGLKDAKAKMAMLETSNAFIELWEYHNPEPRDLRSLPSDLGYPHFAWQVEDIQTEYDRLTELGMTFVGDVVDFGEASSAIYGRDPFGNIIELYEIKVEAMAQLKRRGED</sequence>
<name>A0A381V2E9_9ZZZZ</name>
<dbReference type="InterPro" id="IPR051785">
    <property type="entry name" value="MMCE/EMCE_epimerase"/>
</dbReference>
<evidence type="ECO:0000256" key="1">
    <source>
        <dbReference type="ARBA" id="ARBA00022723"/>
    </source>
</evidence>
<dbReference type="SUPFAM" id="SSF54593">
    <property type="entry name" value="Glyoxalase/Bleomycin resistance protein/Dihydroxybiphenyl dioxygenase"/>
    <property type="match status" value="1"/>
</dbReference>
<evidence type="ECO:0000313" key="3">
    <source>
        <dbReference type="EMBL" id="SVA33827.1"/>
    </source>
</evidence>
<accession>A0A381V2E9</accession>
<dbReference type="GO" id="GO:0046872">
    <property type="term" value="F:metal ion binding"/>
    <property type="evidence" value="ECO:0007669"/>
    <property type="project" value="UniProtKB-KW"/>
</dbReference>
<dbReference type="GO" id="GO:0046491">
    <property type="term" value="P:L-methylmalonyl-CoA metabolic process"/>
    <property type="evidence" value="ECO:0007669"/>
    <property type="project" value="TreeGrafter"/>
</dbReference>
<dbReference type="InterPro" id="IPR029068">
    <property type="entry name" value="Glyas_Bleomycin-R_OHBP_Dase"/>
</dbReference>
<dbReference type="Gene3D" id="3.10.180.10">
    <property type="entry name" value="2,3-Dihydroxybiphenyl 1,2-Dioxygenase, domain 1"/>
    <property type="match status" value="1"/>
</dbReference>
<organism evidence="3">
    <name type="scientific">marine metagenome</name>
    <dbReference type="NCBI Taxonomy" id="408172"/>
    <lineage>
        <taxon>unclassified sequences</taxon>
        <taxon>metagenomes</taxon>
        <taxon>ecological metagenomes</taxon>
    </lineage>
</organism>